<dbReference type="RefSeq" id="WP_090118973.1">
    <property type="nucleotide sequence ID" value="NZ_FNNJ01000001.1"/>
</dbReference>
<dbReference type="AlphaFoldDB" id="A0A1H2RQQ3"/>
<dbReference type="STRING" id="762486.SAMN05444411_101288"/>
<evidence type="ECO:0008006" key="3">
    <source>
        <dbReference type="Google" id="ProtNLM"/>
    </source>
</evidence>
<evidence type="ECO:0000313" key="2">
    <source>
        <dbReference type="Proteomes" id="UP000199595"/>
    </source>
</evidence>
<dbReference type="EMBL" id="FNNJ01000001">
    <property type="protein sequence ID" value="SDW21114.1"/>
    <property type="molecule type" value="Genomic_DNA"/>
</dbReference>
<accession>A0A1H2RQQ3</accession>
<dbReference type="OrthoDB" id="117186at2"/>
<evidence type="ECO:0000313" key="1">
    <source>
        <dbReference type="EMBL" id="SDW21114.1"/>
    </source>
</evidence>
<organism evidence="1 2">
    <name type="scientific">Lutibacter oricola</name>
    <dbReference type="NCBI Taxonomy" id="762486"/>
    <lineage>
        <taxon>Bacteria</taxon>
        <taxon>Pseudomonadati</taxon>
        <taxon>Bacteroidota</taxon>
        <taxon>Flavobacteriia</taxon>
        <taxon>Flavobacteriales</taxon>
        <taxon>Flavobacteriaceae</taxon>
        <taxon>Lutibacter</taxon>
    </lineage>
</organism>
<keyword evidence="2" id="KW-1185">Reference proteome</keyword>
<protein>
    <recommendedName>
        <fullName evidence="3">Lumazine-binding</fullName>
    </recommendedName>
</protein>
<name>A0A1H2RQQ3_9FLAO</name>
<dbReference type="Proteomes" id="UP000199595">
    <property type="component" value="Unassembled WGS sequence"/>
</dbReference>
<reference evidence="2" key="1">
    <citation type="submission" date="2016-10" db="EMBL/GenBank/DDBJ databases">
        <authorList>
            <person name="Varghese N."/>
            <person name="Submissions S."/>
        </authorList>
    </citation>
    <scope>NUCLEOTIDE SEQUENCE [LARGE SCALE GENOMIC DNA]</scope>
    <source>
        <strain evidence="2">DSM 24956</strain>
    </source>
</reference>
<proteinExistence type="predicted"/>
<sequence length="153" mass="17593">MKKLVLLLFIVNITICYSQKPSQQEDIKNTLKLFFKAIDKGDTLTIKNVVHKNFRGLTTYINSNGNTVIADEVSKKEFVNIIKTKNPNDSWIEKLTSYSIKIDGNLANVWTAYTFYVNKNITHCGSNSFQLVKIGNKWKIISVIDTRRRENCN</sequence>
<dbReference type="SUPFAM" id="SSF54427">
    <property type="entry name" value="NTF2-like"/>
    <property type="match status" value="1"/>
</dbReference>
<dbReference type="Gene3D" id="3.10.450.50">
    <property type="match status" value="1"/>
</dbReference>
<dbReference type="InterPro" id="IPR032710">
    <property type="entry name" value="NTF2-like_dom_sf"/>
</dbReference>
<gene>
    <name evidence="1" type="ORF">SAMN05444411_101288</name>
</gene>